<proteinExistence type="predicted"/>
<keyword evidence="1" id="KW-0175">Coiled coil</keyword>
<dbReference type="OrthoDB" id="7281031at2"/>
<evidence type="ECO:0000313" key="5">
    <source>
        <dbReference type="Proteomes" id="UP000295023"/>
    </source>
</evidence>
<dbReference type="Proteomes" id="UP000295023">
    <property type="component" value="Unassembled WGS sequence"/>
</dbReference>
<sequence>MSETPETPASAAPPAQRNSPLDPPAPRRLDPAAVMIGVGGVVLLVALWWLLNTPRATSEAAVDPSRVAQIEQRLGTLEGVRGELGALGGRLQALAPLEGRVQALENKPAPAMPDLRPLEGQVASLAERAAVAERSAAQSTDRAAANERRIQALESRPAFDPAAVAPRAALDSLGNRVEAQAARIQQLDTDLGRRIQEAAQADQQREQAAQQALTQRLAELARADEQREQAAQQSTQQRLQQVETTLSGRVAALEQAQKQMQALESRTARLAAIDRLRGALLAGQPLGEALGRLDQPPPALAQFAQKAPPTEASLRLSFEDAARAARAASDAAMKPDGSRTGVVDSAVTRLSGLVTVRRGEQVVWGDAAEAEIERARRALEAGDIEMSLQHLDKLPPPARAAMQGWADQARALLAARAALRQMAAG</sequence>
<feature type="coiled-coil region" evidence="1">
    <location>
        <begin position="213"/>
        <end position="273"/>
    </location>
</feature>
<keyword evidence="5" id="KW-1185">Reference proteome</keyword>
<dbReference type="AlphaFoldDB" id="A0A4R4D794"/>
<keyword evidence="3" id="KW-0812">Transmembrane</keyword>
<feature type="compositionally biased region" description="Low complexity" evidence="2">
    <location>
        <begin position="1"/>
        <end position="15"/>
    </location>
</feature>
<feature type="transmembrane region" description="Helical" evidence="3">
    <location>
        <begin position="32"/>
        <end position="51"/>
    </location>
</feature>
<dbReference type="EMBL" id="SKBM01000031">
    <property type="protein sequence ID" value="TCZ54659.1"/>
    <property type="molecule type" value="Genomic_DNA"/>
</dbReference>
<organism evidence="4 5">
    <name type="scientific">Roseicella aquatilis</name>
    <dbReference type="NCBI Taxonomy" id="2527868"/>
    <lineage>
        <taxon>Bacteria</taxon>
        <taxon>Pseudomonadati</taxon>
        <taxon>Pseudomonadota</taxon>
        <taxon>Alphaproteobacteria</taxon>
        <taxon>Acetobacterales</taxon>
        <taxon>Roseomonadaceae</taxon>
        <taxon>Roseicella</taxon>
    </lineage>
</organism>
<comment type="caution">
    <text evidence="4">The sequence shown here is derived from an EMBL/GenBank/DDBJ whole genome shotgun (WGS) entry which is preliminary data.</text>
</comment>
<dbReference type="RefSeq" id="WP_132295382.1">
    <property type="nucleotide sequence ID" value="NZ_SKBM01000031.1"/>
</dbReference>
<keyword evidence="3" id="KW-0472">Membrane</keyword>
<protein>
    <submittedName>
        <fullName evidence="4">Uncharacterized protein</fullName>
    </submittedName>
</protein>
<keyword evidence="3" id="KW-1133">Transmembrane helix</keyword>
<reference evidence="4 5" key="1">
    <citation type="submission" date="2019-03" db="EMBL/GenBank/DDBJ databases">
        <title>Paracraurococcus aquatilis NE82 genome sequence.</title>
        <authorList>
            <person name="Zhao Y."/>
            <person name="Du Z."/>
        </authorList>
    </citation>
    <scope>NUCLEOTIDE SEQUENCE [LARGE SCALE GENOMIC DNA]</scope>
    <source>
        <strain evidence="4 5">NE82</strain>
    </source>
</reference>
<evidence type="ECO:0000256" key="3">
    <source>
        <dbReference type="SAM" id="Phobius"/>
    </source>
</evidence>
<accession>A0A4R4D794</accession>
<evidence type="ECO:0000256" key="2">
    <source>
        <dbReference type="SAM" id="MobiDB-lite"/>
    </source>
</evidence>
<gene>
    <name evidence="4" type="ORF">EXY23_23020</name>
</gene>
<evidence type="ECO:0000313" key="4">
    <source>
        <dbReference type="EMBL" id="TCZ54659.1"/>
    </source>
</evidence>
<name>A0A4R4D794_9PROT</name>
<feature type="region of interest" description="Disordered" evidence="2">
    <location>
        <begin position="1"/>
        <end position="26"/>
    </location>
</feature>
<evidence type="ECO:0000256" key="1">
    <source>
        <dbReference type="SAM" id="Coils"/>
    </source>
</evidence>